<name>M5RZ01_9BACT</name>
<organism evidence="1 2">
    <name type="scientific">Rhodopirellula maiorica SM1</name>
    <dbReference type="NCBI Taxonomy" id="1265738"/>
    <lineage>
        <taxon>Bacteria</taxon>
        <taxon>Pseudomonadati</taxon>
        <taxon>Planctomycetota</taxon>
        <taxon>Planctomycetia</taxon>
        <taxon>Pirellulales</taxon>
        <taxon>Pirellulaceae</taxon>
        <taxon>Novipirellula</taxon>
    </lineage>
</organism>
<dbReference type="AlphaFoldDB" id="M5RZ01"/>
<reference evidence="1 2" key="1">
    <citation type="journal article" date="2013" name="Mar. Genomics">
        <title>Expression of sulfatases in Rhodopirellula baltica and the diversity of sulfatases in the genus Rhodopirellula.</title>
        <authorList>
            <person name="Wegner C.E."/>
            <person name="Richter-Heitmann T."/>
            <person name="Klindworth A."/>
            <person name="Klockow C."/>
            <person name="Richter M."/>
            <person name="Achstetter T."/>
            <person name="Glockner F.O."/>
            <person name="Harder J."/>
        </authorList>
    </citation>
    <scope>NUCLEOTIDE SEQUENCE [LARGE SCALE GENOMIC DNA]</scope>
    <source>
        <strain evidence="1 2">SM1</strain>
    </source>
</reference>
<evidence type="ECO:0000313" key="2">
    <source>
        <dbReference type="Proteomes" id="UP000011991"/>
    </source>
</evidence>
<keyword evidence="2" id="KW-1185">Reference proteome</keyword>
<comment type="caution">
    <text evidence="1">The sequence shown here is derived from an EMBL/GenBank/DDBJ whole genome shotgun (WGS) entry which is preliminary data.</text>
</comment>
<evidence type="ECO:0000313" key="1">
    <source>
        <dbReference type="EMBL" id="EMI19154.1"/>
    </source>
</evidence>
<accession>M5RZ01</accession>
<dbReference type="EMBL" id="ANOG01000562">
    <property type="protein sequence ID" value="EMI19154.1"/>
    <property type="molecule type" value="Genomic_DNA"/>
</dbReference>
<sequence length="55" mass="5723">MPGTLCQTATLPPHITHAHSLGTSLQVVVPPDCETFLNVASEIPQHAKVSMSASA</sequence>
<gene>
    <name evidence="1" type="ORF">RMSM_03926</name>
</gene>
<dbReference type="Proteomes" id="UP000011991">
    <property type="component" value="Unassembled WGS sequence"/>
</dbReference>
<proteinExistence type="predicted"/>
<protein>
    <submittedName>
        <fullName evidence="1">Uncharacterized protein</fullName>
    </submittedName>
</protein>